<dbReference type="EMBL" id="DTPE01000257">
    <property type="protein sequence ID" value="HGE75760.1"/>
    <property type="molecule type" value="Genomic_DNA"/>
</dbReference>
<evidence type="ECO:0000256" key="2">
    <source>
        <dbReference type="ARBA" id="ARBA00022679"/>
    </source>
</evidence>
<evidence type="ECO:0000313" key="3">
    <source>
        <dbReference type="EMBL" id="HGE75760.1"/>
    </source>
</evidence>
<protein>
    <submittedName>
        <fullName evidence="3">3-oxoacid CoA-transferase subunit A</fullName>
    </submittedName>
</protein>
<accession>A0A7V3RFP1</accession>
<dbReference type="Gene3D" id="3.40.1080.10">
    <property type="entry name" value="Glutaconate Coenzyme A-transferase"/>
    <property type="match status" value="1"/>
</dbReference>
<reference evidence="3" key="1">
    <citation type="journal article" date="2020" name="mSystems">
        <title>Genome- and Community-Level Interaction Insights into Carbon Utilization and Element Cycling Functions of Hydrothermarchaeota in Hydrothermal Sediment.</title>
        <authorList>
            <person name="Zhou Z."/>
            <person name="Liu Y."/>
            <person name="Xu W."/>
            <person name="Pan J."/>
            <person name="Luo Z.H."/>
            <person name="Li M."/>
        </authorList>
    </citation>
    <scope>NUCLEOTIDE SEQUENCE [LARGE SCALE GENOMIC DNA]</scope>
    <source>
        <strain evidence="3">SpSt-966</strain>
    </source>
</reference>
<name>A0A7V3RFP1_9BACT</name>
<comment type="caution">
    <text evidence="3">The sequence shown here is derived from an EMBL/GenBank/DDBJ whole genome shotgun (WGS) entry which is preliminary data.</text>
</comment>
<sequence length="215" mass="23025">MRVIQIDKAVEMVKNGSIIMIGGFLGVGTPEALIDELTKEGKRELTVIANDTAFPQSGIGKLIAKKLVKKLVVSHIGTNPETQRQMIAKEVDVDLVPQGTLIEQIRAAGVGLGGILTPTGIGTVVEDGKKIIEVNGKNYLLETPLSADFALIKARKSDCNGNLVYSLTARNFNPIMAMAAKIVIAEVDEILPVGMIPPDEVHTPGIFIDYVVKGR</sequence>
<dbReference type="AlphaFoldDB" id="A0A7V3RFP1"/>
<dbReference type="SUPFAM" id="SSF100950">
    <property type="entry name" value="NagB/RpiA/CoA transferase-like"/>
    <property type="match status" value="1"/>
</dbReference>
<dbReference type="GO" id="GO:0008410">
    <property type="term" value="F:CoA-transferase activity"/>
    <property type="evidence" value="ECO:0007669"/>
    <property type="project" value="InterPro"/>
</dbReference>
<dbReference type="PANTHER" id="PTHR13707:SF60">
    <property type="entry name" value="ACETATE COA-TRANSFERASE SUBUNIT ALPHA"/>
    <property type="match status" value="1"/>
</dbReference>
<dbReference type="InterPro" id="IPR004163">
    <property type="entry name" value="CoA_transf_BS"/>
</dbReference>
<dbReference type="InterPro" id="IPR012792">
    <property type="entry name" value="3-oxoacid_CoA-transf_A"/>
</dbReference>
<dbReference type="NCBIfam" id="TIGR02429">
    <property type="entry name" value="pcaI_scoA_fam"/>
    <property type="match status" value="1"/>
</dbReference>
<evidence type="ECO:0000256" key="1">
    <source>
        <dbReference type="ARBA" id="ARBA00005612"/>
    </source>
</evidence>
<dbReference type="PANTHER" id="PTHR13707">
    <property type="entry name" value="KETOACID-COENZYME A TRANSFERASE"/>
    <property type="match status" value="1"/>
</dbReference>
<proteinExistence type="inferred from homology"/>
<organism evidence="3">
    <name type="scientific">Mesoaciditoga lauensis</name>
    <dbReference type="NCBI Taxonomy" id="1495039"/>
    <lineage>
        <taxon>Bacteria</taxon>
        <taxon>Thermotogati</taxon>
        <taxon>Thermotogota</taxon>
        <taxon>Thermotogae</taxon>
        <taxon>Mesoaciditogales</taxon>
        <taxon>Mesoaciditogaceae</taxon>
        <taxon>Mesoaciditoga</taxon>
    </lineage>
</organism>
<comment type="similarity">
    <text evidence="1">Belongs to the 3-oxoacid CoA-transferase subunit A family.</text>
</comment>
<dbReference type="InterPro" id="IPR004165">
    <property type="entry name" value="CoA_trans_fam_I"/>
</dbReference>
<dbReference type="PROSITE" id="PS01273">
    <property type="entry name" value="COA_TRANSF_1"/>
    <property type="match status" value="1"/>
</dbReference>
<dbReference type="InterPro" id="IPR037171">
    <property type="entry name" value="NagB/RpiA_transferase-like"/>
</dbReference>
<keyword evidence="2 3" id="KW-0808">Transferase</keyword>
<dbReference type="Pfam" id="PF01144">
    <property type="entry name" value="CoA_trans"/>
    <property type="match status" value="1"/>
</dbReference>
<gene>
    <name evidence="3" type="ORF">ENX73_06525</name>
</gene>
<dbReference type="SMART" id="SM00882">
    <property type="entry name" value="CoA_trans"/>
    <property type="match status" value="1"/>
</dbReference>